<reference evidence="2 3" key="1">
    <citation type="submission" date="2015-07" db="EMBL/GenBank/DDBJ databases">
        <title>Genome sequencing of Kibdelosporangium phytohabitans.</title>
        <authorList>
            <person name="Qin S."/>
            <person name="Xing K."/>
        </authorList>
    </citation>
    <scope>NUCLEOTIDE SEQUENCE [LARGE SCALE GENOMIC DNA]</scope>
    <source>
        <strain evidence="2 3">KLBMP1111</strain>
    </source>
</reference>
<name>A0A0N9IFJ3_9PSEU</name>
<feature type="transmembrane region" description="Helical" evidence="1">
    <location>
        <begin position="111"/>
        <end position="134"/>
    </location>
</feature>
<dbReference type="Proteomes" id="UP000063699">
    <property type="component" value="Chromosome"/>
</dbReference>
<feature type="transmembrane region" description="Helical" evidence="1">
    <location>
        <begin position="85"/>
        <end position="105"/>
    </location>
</feature>
<dbReference type="STRING" id="860235.AOZ06_33070"/>
<keyword evidence="1" id="KW-0812">Transmembrane</keyword>
<dbReference type="Gene3D" id="1.20.144.10">
    <property type="entry name" value="Phosphatidic acid phosphatase type 2/haloperoxidase"/>
    <property type="match status" value="1"/>
</dbReference>
<gene>
    <name evidence="2" type="ORF">AOZ06_33070</name>
</gene>
<proteinExistence type="predicted"/>
<feature type="transmembrane region" description="Helical" evidence="1">
    <location>
        <begin position="20"/>
        <end position="39"/>
    </location>
</feature>
<evidence type="ECO:0000313" key="3">
    <source>
        <dbReference type="Proteomes" id="UP000063699"/>
    </source>
</evidence>
<sequence>MTCVVGGEVHTKYARLVTELLAPWIWVFGLPFVVAAQATRELGPTLLWGAVVGVTGSLIPMAVVMRGVKQGRYDSHHVTIREHRLVPFIATIVSVGSGWLILGLGDAPPQVLALSVSLFVSLLVMLGITFGLSWKVSMHSGVAAGATVVLAVTFGPWLALVGILVALVAWSRVALGDHTTGQVVAGVFVGAGVGGALFWVLTGVT</sequence>
<keyword evidence="3" id="KW-1185">Reference proteome</keyword>
<feature type="transmembrane region" description="Helical" evidence="1">
    <location>
        <begin position="182"/>
        <end position="201"/>
    </location>
</feature>
<dbReference type="AlphaFoldDB" id="A0A0N9IFJ3"/>
<accession>A0A0N9IFJ3</accession>
<organism evidence="2 3">
    <name type="scientific">Kibdelosporangium phytohabitans</name>
    <dbReference type="NCBI Taxonomy" id="860235"/>
    <lineage>
        <taxon>Bacteria</taxon>
        <taxon>Bacillati</taxon>
        <taxon>Actinomycetota</taxon>
        <taxon>Actinomycetes</taxon>
        <taxon>Pseudonocardiales</taxon>
        <taxon>Pseudonocardiaceae</taxon>
        <taxon>Kibdelosporangium</taxon>
    </lineage>
</organism>
<dbReference type="EMBL" id="CP012752">
    <property type="protein sequence ID" value="ALG15237.1"/>
    <property type="molecule type" value="Genomic_DNA"/>
</dbReference>
<dbReference type="KEGG" id="kphy:AOZ06_33070"/>
<feature type="transmembrane region" description="Helical" evidence="1">
    <location>
        <begin position="45"/>
        <end position="64"/>
    </location>
</feature>
<keyword evidence="1" id="KW-1133">Transmembrane helix</keyword>
<protein>
    <submittedName>
        <fullName evidence="2">Uncharacterized protein</fullName>
    </submittedName>
</protein>
<feature type="transmembrane region" description="Helical" evidence="1">
    <location>
        <begin position="146"/>
        <end position="170"/>
    </location>
</feature>
<evidence type="ECO:0000256" key="1">
    <source>
        <dbReference type="SAM" id="Phobius"/>
    </source>
</evidence>
<dbReference type="OrthoDB" id="4935320at2"/>
<keyword evidence="1" id="KW-0472">Membrane</keyword>
<evidence type="ECO:0000313" key="2">
    <source>
        <dbReference type="EMBL" id="ALG15237.1"/>
    </source>
</evidence>